<name>A0A369QL09_9BACT</name>
<organism evidence="2 3">
    <name type="scientific">Adhaeribacter pallidiroseus</name>
    <dbReference type="NCBI Taxonomy" id="2072847"/>
    <lineage>
        <taxon>Bacteria</taxon>
        <taxon>Pseudomonadati</taxon>
        <taxon>Bacteroidota</taxon>
        <taxon>Cytophagia</taxon>
        <taxon>Cytophagales</taxon>
        <taxon>Hymenobacteraceae</taxon>
        <taxon>Adhaeribacter</taxon>
    </lineage>
</organism>
<proteinExistence type="predicted"/>
<dbReference type="Proteomes" id="UP000253919">
    <property type="component" value="Unassembled WGS sequence"/>
</dbReference>
<accession>A0A369QL09</accession>
<reference evidence="2 3" key="1">
    <citation type="submission" date="2018-04" db="EMBL/GenBank/DDBJ databases">
        <title>Adhaeribacter sp. HMF7616 genome sequencing and assembly.</title>
        <authorList>
            <person name="Kang H."/>
            <person name="Kang J."/>
            <person name="Cha I."/>
            <person name="Kim H."/>
            <person name="Joh K."/>
        </authorList>
    </citation>
    <scope>NUCLEOTIDE SEQUENCE [LARGE SCALE GENOMIC DNA]</scope>
    <source>
        <strain evidence="2 3">HMF7616</strain>
    </source>
</reference>
<dbReference type="EMBL" id="QASA01000001">
    <property type="protein sequence ID" value="RDC65030.1"/>
    <property type="molecule type" value="Genomic_DNA"/>
</dbReference>
<comment type="caution">
    <text evidence="2">The sequence shown here is derived from an EMBL/GenBank/DDBJ whole genome shotgun (WGS) entry which is preliminary data.</text>
</comment>
<dbReference type="InterPro" id="IPR056906">
    <property type="entry name" value="ORF2/G2P_dom"/>
</dbReference>
<dbReference type="RefSeq" id="WP_115374101.1">
    <property type="nucleotide sequence ID" value="NZ_QASA01000001.1"/>
</dbReference>
<dbReference type="Pfam" id="PF23343">
    <property type="entry name" value="REP_ORF2-G2P"/>
    <property type="match status" value="1"/>
</dbReference>
<feature type="domain" description="Replication-associated protein ORF2/G2P" evidence="1">
    <location>
        <begin position="9"/>
        <end position="109"/>
    </location>
</feature>
<dbReference type="AlphaFoldDB" id="A0A369QL09"/>
<protein>
    <recommendedName>
        <fullName evidence="1">Replication-associated protein ORF2/G2P domain-containing protein</fullName>
    </recommendedName>
</protein>
<keyword evidence="3" id="KW-1185">Reference proteome</keyword>
<dbReference type="OrthoDB" id="893397at2"/>
<evidence type="ECO:0000313" key="3">
    <source>
        <dbReference type="Proteomes" id="UP000253919"/>
    </source>
</evidence>
<evidence type="ECO:0000313" key="2">
    <source>
        <dbReference type="EMBL" id="RDC65030.1"/>
    </source>
</evidence>
<evidence type="ECO:0000259" key="1">
    <source>
        <dbReference type="Pfam" id="PF23343"/>
    </source>
</evidence>
<sequence length="187" mass="22576">MATDELAVKILSKFFDNNKKRSKNFIYLWVAERQAEHKVFPENIHFHMLTNKYWDIKKSWAYWLELQAKHGIKPREENFKPSSAFDVKQINTKNPKSIGAYLTKYVTKNKAEFRCQVWNCSKHISILYTDFYTGYEFLEKLQRLKKEEIKEVPLEYCTLYLIPLDKITMRFYDRLQVKNKQTLETLN</sequence>
<gene>
    <name evidence="2" type="ORF">AHMF7616_03653</name>
</gene>